<evidence type="ECO:0000313" key="9">
    <source>
        <dbReference type="Proteomes" id="UP001558652"/>
    </source>
</evidence>
<comment type="subcellular location">
    <subcellularLocation>
        <location evidence="1">Mitochondrion inner membrane</location>
    </subcellularLocation>
</comment>
<reference evidence="8 9" key="1">
    <citation type="submission" date="2024-07" db="EMBL/GenBank/DDBJ databases">
        <title>Chromosome-level genome assembly of the water stick insect Ranatra chinensis (Heteroptera: Nepidae).</title>
        <authorList>
            <person name="Liu X."/>
        </authorList>
    </citation>
    <scope>NUCLEOTIDE SEQUENCE [LARGE SCALE GENOMIC DNA]</scope>
    <source>
        <strain evidence="8">Cailab_2021Rc</strain>
        <tissue evidence="8">Muscle</tissue>
    </source>
</reference>
<dbReference type="AlphaFoldDB" id="A0ABD0XVC9"/>
<keyword evidence="9" id="KW-1185">Reference proteome</keyword>
<keyword evidence="2" id="KW-0999">Mitochondrion inner membrane</keyword>
<comment type="similarity">
    <text evidence="6">Belongs to the cytochrome c oxidase subunit 6A family.</text>
</comment>
<keyword evidence="5 7" id="KW-0472">Membrane</keyword>
<comment type="caution">
    <text evidence="8">The sequence shown here is derived from an EMBL/GenBank/DDBJ whole genome shotgun (WGS) entry which is preliminary data.</text>
</comment>
<evidence type="ECO:0000256" key="7">
    <source>
        <dbReference type="SAM" id="Phobius"/>
    </source>
</evidence>
<protein>
    <recommendedName>
        <fullName evidence="10">Cytochrome c oxidase polypeptide VIa</fullName>
    </recommendedName>
</protein>
<dbReference type="Gene3D" id="4.10.95.10">
    <property type="entry name" value="Cytochrome c oxidase, subunit VIa"/>
    <property type="match status" value="1"/>
</dbReference>
<accession>A0ABD0XVC9</accession>
<dbReference type="PANTHER" id="PTHR11504">
    <property type="entry name" value="CYTOCHROME C OXIDASE POLYPEPTIDE VIA"/>
    <property type="match status" value="1"/>
</dbReference>
<dbReference type="InterPro" id="IPR001349">
    <property type="entry name" value="Cyt_c_oxidase_su6a"/>
</dbReference>
<keyword evidence="7" id="KW-1133">Transmembrane helix</keyword>
<dbReference type="InterPro" id="IPR036418">
    <property type="entry name" value="Cyt_c_oxidase_su6a_sf"/>
</dbReference>
<keyword evidence="3" id="KW-0809">Transit peptide</keyword>
<keyword evidence="7" id="KW-0812">Transmembrane</keyword>
<evidence type="ECO:0000313" key="8">
    <source>
        <dbReference type="EMBL" id="KAL1115232.1"/>
    </source>
</evidence>
<dbReference type="GO" id="GO:0005743">
    <property type="term" value="C:mitochondrial inner membrane"/>
    <property type="evidence" value="ECO:0007669"/>
    <property type="project" value="UniProtKB-SubCell"/>
</dbReference>
<dbReference type="PANTHER" id="PTHR11504:SF0">
    <property type="entry name" value="CYTOCHROME C OXIDASE SUBUNIT"/>
    <property type="match status" value="1"/>
</dbReference>
<keyword evidence="4" id="KW-0496">Mitochondrion</keyword>
<dbReference type="SUPFAM" id="SSF81411">
    <property type="entry name" value="Mitochondrial cytochrome c oxidase subunit VIa"/>
    <property type="match status" value="1"/>
</dbReference>
<evidence type="ECO:0000256" key="1">
    <source>
        <dbReference type="ARBA" id="ARBA00004273"/>
    </source>
</evidence>
<dbReference type="EMBL" id="JBFDAA010000020">
    <property type="protein sequence ID" value="KAL1115232.1"/>
    <property type="molecule type" value="Genomic_DNA"/>
</dbReference>
<dbReference type="Pfam" id="PF02046">
    <property type="entry name" value="COX6A"/>
    <property type="match status" value="1"/>
</dbReference>
<evidence type="ECO:0000256" key="4">
    <source>
        <dbReference type="ARBA" id="ARBA00023128"/>
    </source>
</evidence>
<evidence type="ECO:0000256" key="2">
    <source>
        <dbReference type="ARBA" id="ARBA00022792"/>
    </source>
</evidence>
<feature type="transmembrane region" description="Helical" evidence="7">
    <location>
        <begin position="51"/>
        <end position="73"/>
    </location>
</feature>
<organism evidence="8 9">
    <name type="scientific">Ranatra chinensis</name>
    <dbReference type="NCBI Taxonomy" id="642074"/>
    <lineage>
        <taxon>Eukaryota</taxon>
        <taxon>Metazoa</taxon>
        <taxon>Ecdysozoa</taxon>
        <taxon>Arthropoda</taxon>
        <taxon>Hexapoda</taxon>
        <taxon>Insecta</taxon>
        <taxon>Pterygota</taxon>
        <taxon>Neoptera</taxon>
        <taxon>Paraneoptera</taxon>
        <taxon>Hemiptera</taxon>
        <taxon>Heteroptera</taxon>
        <taxon>Panheteroptera</taxon>
        <taxon>Nepomorpha</taxon>
        <taxon>Nepidae</taxon>
        <taxon>Ranatrinae</taxon>
        <taxon>Ranatra</taxon>
    </lineage>
</organism>
<proteinExistence type="inferred from homology"/>
<dbReference type="Proteomes" id="UP001558652">
    <property type="component" value="Unassembled WGS sequence"/>
</dbReference>
<evidence type="ECO:0000256" key="3">
    <source>
        <dbReference type="ARBA" id="ARBA00022946"/>
    </source>
</evidence>
<evidence type="ECO:0008006" key="10">
    <source>
        <dbReference type="Google" id="ProtNLM"/>
    </source>
</evidence>
<gene>
    <name evidence="8" type="ORF">AAG570_007263</name>
</gene>
<evidence type="ECO:0000256" key="5">
    <source>
        <dbReference type="ARBA" id="ARBA00023136"/>
    </source>
</evidence>
<name>A0ABD0XVC9_9HEMI</name>
<evidence type="ECO:0000256" key="6">
    <source>
        <dbReference type="RuleBase" id="RU004396"/>
    </source>
</evidence>
<sequence length="127" mass="14801">MASIRDAVLPGVKRTVWSIWNRKVAAGPPCMDTPACCKDTPPRPRRSTNRLYQLLSLFFALPIVMIVTSAQFYGREEQKRPPFIPYSYLRLKTRRYPWGDGEKTFFHNPKMNALKDGYETEDEEDKE</sequence>